<organism evidence="2 3">
    <name type="scientific">Apiospora arundinis</name>
    <dbReference type="NCBI Taxonomy" id="335852"/>
    <lineage>
        <taxon>Eukaryota</taxon>
        <taxon>Fungi</taxon>
        <taxon>Dikarya</taxon>
        <taxon>Ascomycota</taxon>
        <taxon>Pezizomycotina</taxon>
        <taxon>Sordariomycetes</taxon>
        <taxon>Xylariomycetidae</taxon>
        <taxon>Amphisphaeriales</taxon>
        <taxon>Apiosporaceae</taxon>
        <taxon>Apiospora</taxon>
    </lineage>
</organism>
<sequence>MSDRDSDGLPPIADISYDDDRDGPVSLPHIFDITEGIDETESIEETNSNEEAYDSETYEDSADNEESEDDEETLPTRPPMQMWDDFPTTLGNPPPYTGPLINRPLGPKHRFFDRNLPELMIPKLDEIYDSVEYDYYEESEGYKEPERSSVDAPINWAERKVERILSLLAIYEADDPELNEINAYEHREQLQAIENLPLDDLIEAPLSPHSEASEFGDATQIDDF</sequence>
<keyword evidence="3" id="KW-1185">Reference proteome</keyword>
<protein>
    <submittedName>
        <fullName evidence="2">Uncharacterized protein</fullName>
    </submittedName>
</protein>
<name>A0ABR2JFV1_9PEZI</name>
<accession>A0ABR2JFV1</accession>
<evidence type="ECO:0000313" key="3">
    <source>
        <dbReference type="Proteomes" id="UP001390339"/>
    </source>
</evidence>
<evidence type="ECO:0000313" key="2">
    <source>
        <dbReference type="EMBL" id="KAK8876778.1"/>
    </source>
</evidence>
<feature type="region of interest" description="Disordered" evidence="1">
    <location>
        <begin position="1"/>
        <end position="103"/>
    </location>
</feature>
<dbReference type="Proteomes" id="UP001390339">
    <property type="component" value="Unassembled WGS sequence"/>
</dbReference>
<dbReference type="EMBL" id="JAPCWZ010000002">
    <property type="protein sequence ID" value="KAK8876778.1"/>
    <property type="molecule type" value="Genomic_DNA"/>
</dbReference>
<reference evidence="2 3" key="1">
    <citation type="journal article" date="2024" name="IMA Fungus">
        <title>Apiospora arundinis, a panoply of carbohydrate-active enzymes and secondary metabolites.</title>
        <authorList>
            <person name="Sorensen T."/>
            <person name="Petersen C."/>
            <person name="Muurmann A.T."/>
            <person name="Christiansen J.V."/>
            <person name="Brundto M.L."/>
            <person name="Overgaard C.K."/>
            <person name="Boysen A.T."/>
            <person name="Wollenberg R.D."/>
            <person name="Larsen T.O."/>
            <person name="Sorensen J.L."/>
            <person name="Nielsen K.L."/>
            <person name="Sondergaard T.E."/>
        </authorList>
    </citation>
    <scope>NUCLEOTIDE SEQUENCE [LARGE SCALE GENOMIC DNA]</scope>
    <source>
        <strain evidence="2 3">AAU 773</strain>
    </source>
</reference>
<gene>
    <name evidence="2" type="ORF">PGQ11_001724</name>
</gene>
<feature type="compositionally biased region" description="Acidic residues" evidence="1">
    <location>
        <begin position="35"/>
        <end position="73"/>
    </location>
</feature>
<comment type="caution">
    <text evidence="2">The sequence shown here is derived from an EMBL/GenBank/DDBJ whole genome shotgun (WGS) entry which is preliminary data.</text>
</comment>
<evidence type="ECO:0000256" key="1">
    <source>
        <dbReference type="SAM" id="MobiDB-lite"/>
    </source>
</evidence>
<proteinExistence type="predicted"/>